<keyword evidence="4" id="KW-1185">Reference proteome</keyword>
<keyword evidence="1" id="KW-1133">Transmembrane helix</keyword>
<dbReference type="InterPro" id="IPR025698">
    <property type="entry name" value="2TM_dom"/>
</dbReference>
<evidence type="ECO:0000313" key="4">
    <source>
        <dbReference type="Proteomes" id="UP001208114"/>
    </source>
</evidence>
<comment type="caution">
    <text evidence="3">The sequence shown here is derived from an EMBL/GenBank/DDBJ whole genome shotgun (WGS) entry which is preliminary data.</text>
</comment>
<accession>A0ABT2VWX7</accession>
<reference evidence="4" key="1">
    <citation type="submission" date="2023-07" db="EMBL/GenBank/DDBJ databases">
        <title>Chryseobacterium sp. GMJ5 Genome sequencing and assembly.</title>
        <authorList>
            <person name="Jung Y."/>
        </authorList>
    </citation>
    <scope>NUCLEOTIDE SEQUENCE [LARGE SCALE GENOMIC DNA]</scope>
    <source>
        <strain evidence="4">GMJ5</strain>
    </source>
</reference>
<feature type="transmembrane region" description="Helical" evidence="1">
    <location>
        <begin position="62"/>
        <end position="82"/>
    </location>
</feature>
<keyword evidence="1" id="KW-0472">Membrane</keyword>
<dbReference type="Proteomes" id="UP001208114">
    <property type="component" value="Unassembled WGS sequence"/>
</dbReference>
<evidence type="ECO:0000259" key="2">
    <source>
        <dbReference type="Pfam" id="PF13239"/>
    </source>
</evidence>
<evidence type="ECO:0000256" key="1">
    <source>
        <dbReference type="SAM" id="Phobius"/>
    </source>
</evidence>
<protein>
    <submittedName>
        <fullName evidence="3">2TM domain-containing protein</fullName>
    </submittedName>
</protein>
<dbReference type="Pfam" id="PF13239">
    <property type="entry name" value="2TM"/>
    <property type="match status" value="1"/>
</dbReference>
<name>A0ABT2VWX7_9FLAO</name>
<sequence length="100" mass="11922">MENDINKNIRFKEVEKRVKKIKGFYIHLMVYVLVNLFVIGMIAIKMNQSEKLWSWNLIQLPLFWGVGLMSHAFTVFLPSIILGRNWEEKKIKELMNKDKP</sequence>
<organism evidence="3 4">
    <name type="scientific">Chryseobacterium gilvum</name>
    <dbReference type="NCBI Taxonomy" id="2976534"/>
    <lineage>
        <taxon>Bacteria</taxon>
        <taxon>Pseudomonadati</taxon>
        <taxon>Bacteroidota</taxon>
        <taxon>Flavobacteriia</taxon>
        <taxon>Flavobacteriales</taxon>
        <taxon>Weeksellaceae</taxon>
        <taxon>Chryseobacterium group</taxon>
        <taxon>Chryseobacterium</taxon>
    </lineage>
</organism>
<dbReference type="RefSeq" id="WP_262990420.1">
    <property type="nucleotide sequence ID" value="NZ_JAOTEN010000002.1"/>
</dbReference>
<evidence type="ECO:0000313" key="3">
    <source>
        <dbReference type="EMBL" id="MCU7614501.1"/>
    </source>
</evidence>
<dbReference type="EMBL" id="JAOTEN010000002">
    <property type="protein sequence ID" value="MCU7614501.1"/>
    <property type="molecule type" value="Genomic_DNA"/>
</dbReference>
<proteinExistence type="predicted"/>
<feature type="transmembrane region" description="Helical" evidence="1">
    <location>
        <begin position="21"/>
        <end position="42"/>
    </location>
</feature>
<gene>
    <name evidence="3" type="ORF">N0B16_08625</name>
</gene>
<feature type="domain" description="2TM" evidence="2">
    <location>
        <begin position="14"/>
        <end position="96"/>
    </location>
</feature>
<keyword evidence="1" id="KW-0812">Transmembrane</keyword>